<dbReference type="RefSeq" id="WP_101533703.1">
    <property type="nucleotide sequence ID" value="NZ_PKUQ01000016.1"/>
</dbReference>
<dbReference type="OrthoDB" id="5351104at2"/>
<evidence type="ECO:0000256" key="1">
    <source>
        <dbReference type="SAM" id="MobiDB-lite"/>
    </source>
</evidence>
<dbReference type="EMBL" id="PKUQ01000016">
    <property type="protein sequence ID" value="PLW77687.1"/>
    <property type="molecule type" value="Genomic_DNA"/>
</dbReference>
<comment type="caution">
    <text evidence="2">The sequence shown here is derived from an EMBL/GenBank/DDBJ whole genome shotgun (WGS) entry which is preliminary data.</text>
</comment>
<reference evidence="2 3" key="1">
    <citation type="submission" date="2018-01" db="EMBL/GenBank/DDBJ databases">
        <title>The draft genome sequence of Cohaesibacter sp. H1304.</title>
        <authorList>
            <person name="Wang N.-N."/>
            <person name="Du Z.-J."/>
        </authorList>
    </citation>
    <scope>NUCLEOTIDE SEQUENCE [LARGE SCALE GENOMIC DNA]</scope>
    <source>
        <strain evidence="2 3">H1304</strain>
    </source>
</reference>
<dbReference type="Proteomes" id="UP000234881">
    <property type="component" value="Unassembled WGS sequence"/>
</dbReference>
<gene>
    <name evidence="2" type="ORF">C0081_10390</name>
</gene>
<sequence length="498" mass="57990">MLIKFFSNGQGGGAAPVNYLIARNVLAYDDSRNIVHSSDGKTLMKRRDPLPEIVSGNPDLTRMLIDCCRHKWSYRAGVVSFAKGDNPTEEQQLKVINTFETLGFAGLEPEQYNILWVRHSHEDRIELHFCTPRQELTTGNSFNIAPPGYFKPFDACRDLMNKKYGWADPEDTSRTRERKVVSESPARAQTREQLQDWIEEMIVAGAINNRSEMIALLKKSGFLVPREGKKYISIAIPDSEIRFRMKGPIYHETWTPEVTLERRLNRENDEDEASANRLDRYRDEELRARYQEHVERRKKYNRKRYSQSKNEMAAGTDERGRVYSQTVGNPAEEYGRRDEKNFQYQDMEPDQPNNNMFPSLDLGANPANQLTDKQREPHNDEYRKLPATIDDTTRERVTQIRRRIDSIHGRANNFSKQFHRLLDSSVSSARSISYSLSQLSKSVQHGIDWLGKRTKQSTAHRHAEPSHRRTETAFSGRFVAIILQREKRKQEREREPER</sequence>
<evidence type="ECO:0000313" key="2">
    <source>
        <dbReference type="EMBL" id="PLW77687.1"/>
    </source>
</evidence>
<evidence type="ECO:0000313" key="3">
    <source>
        <dbReference type="Proteomes" id="UP000234881"/>
    </source>
</evidence>
<name>A0A2N5XTA2_9HYPH</name>
<proteinExistence type="predicted"/>
<protein>
    <submittedName>
        <fullName evidence="2">Mobilization relaxase</fullName>
    </submittedName>
</protein>
<keyword evidence="3" id="KW-1185">Reference proteome</keyword>
<dbReference type="AlphaFoldDB" id="A0A2N5XTA2"/>
<organism evidence="2 3">
    <name type="scientific">Cohaesibacter celericrescens</name>
    <dbReference type="NCBI Taxonomy" id="2067669"/>
    <lineage>
        <taxon>Bacteria</taxon>
        <taxon>Pseudomonadati</taxon>
        <taxon>Pseudomonadota</taxon>
        <taxon>Alphaproteobacteria</taxon>
        <taxon>Hyphomicrobiales</taxon>
        <taxon>Cohaesibacteraceae</taxon>
    </lineage>
</organism>
<feature type="compositionally biased region" description="Basic residues" evidence="1">
    <location>
        <begin position="296"/>
        <end position="306"/>
    </location>
</feature>
<feature type="region of interest" description="Disordered" evidence="1">
    <location>
        <begin position="295"/>
        <end position="318"/>
    </location>
</feature>
<accession>A0A2N5XTA2</accession>